<dbReference type="Pfam" id="PF20173">
    <property type="entry name" value="ZnF_RZ-type"/>
    <property type="match status" value="1"/>
</dbReference>
<evidence type="ECO:0000313" key="11">
    <source>
        <dbReference type="EMBL" id="KZT65176.1"/>
    </source>
</evidence>
<evidence type="ECO:0000256" key="4">
    <source>
        <dbReference type="ARBA" id="ARBA00022771"/>
    </source>
</evidence>
<dbReference type="GO" id="GO:0031380">
    <property type="term" value="C:nuclear RNA-directed RNA polymerase complex"/>
    <property type="evidence" value="ECO:0007669"/>
    <property type="project" value="TreeGrafter"/>
</dbReference>
<reference evidence="11 12" key="1">
    <citation type="journal article" date="2016" name="Mol. Biol. Evol.">
        <title>Comparative Genomics of Early-Diverging Mushroom-Forming Fungi Provides Insights into the Origins of Lignocellulose Decay Capabilities.</title>
        <authorList>
            <person name="Nagy L.G."/>
            <person name="Riley R."/>
            <person name="Tritt A."/>
            <person name="Adam C."/>
            <person name="Daum C."/>
            <person name="Floudas D."/>
            <person name="Sun H."/>
            <person name="Yadav J.S."/>
            <person name="Pangilinan J."/>
            <person name="Larsson K.H."/>
            <person name="Matsuura K."/>
            <person name="Barry K."/>
            <person name="Labutti K."/>
            <person name="Kuo R."/>
            <person name="Ohm R.A."/>
            <person name="Bhattacharya S.S."/>
            <person name="Shirouzu T."/>
            <person name="Yoshinaga Y."/>
            <person name="Martin F.M."/>
            <person name="Grigoriev I.V."/>
            <person name="Hibbett D.S."/>
        </authorList>
    </citation>
    <scope>NUCLEOTIDE SEQUENCE [LARGE SCALE GENOMIC DNA]</scope>
    <source>
        <strain evidence="11 12">L-15889</strain>
    </source>
</reference>
<feature type="domain" description="RZ-type" evidence="10">
    <location>
        <begin position="2106"/>
        <end position="2179"/>
    </location>
</feature>
<dbReference type="InterPro" id="IPR041367">
    <property type="entry name" value="Znf-CCCH_4"/>
</dbReference>
<sequence>MSERGRGICRNFLASGQCRFGDKCRFSHDRRTQSHSSTPGRPSSSTTNTPPPPARRGPAAGVPPRVCNYYWTSGSCSRGFECSFKHERAPAAIPTVAPAADAEQEEEPDFFSIEGISRGSSSIRDERHSLTPSDAHNHLKDFLADNFQFENASKIQGFVHILASVNDRNKTWNSGNAQAFLDAVVNGNALLRIGDVLRFDPVETAIGHGRGALSFQKGYFPILEYFASNLVLKTTMHKNINHLYTILINNYDVFRTVLHTCLGKMIQVRSWKDPTLGLSQFLQNDLGGVMVFQTTSTVLYQLLSRFRDAVRNHPDIVQLVMDLASWFDTWAEDVIKKLTISRLGEEIDRLKTIVLRESETTSRLRRTAQKVALTPAQRREALYSQLTQTYDPPGTLRPAGPRHDNDKENIADIRIAPTHGELVSPVPPYLPVFLSEMPHHLRASSMEKHLDIQFRLLREELIATTRSSLAAIQADLEIVWQPRRGQRDPTTLEQVLKTSGGAYRTSGYDSVFFQVYTGVEFSPIKAERRNLTVGLSIDTPNHRSARDTDWKKRVDYWEHSKRLQSGSLVALVIVSHATSMIFLGVVSSFSGDIAESAKATAERIQVRVSFFDAEVELMALRREPLSVTGNASRFAMLIDNNVMFEASRPFLERLQTIEPTEIPFARYIAHSGSLNTVTLNPPRYAVRPGFTYKLDCLAKKGHVGSIQALDITRPGTVEVARRQLRDHSTLDPSQIEAVLNTFNREVSLIQGPPGTGKSFTAKEILRVLFTSKIRPIVLIAFTNHALDHMLTSVLEAKITAKLVRLGARSSDERIAEYTLDKLERIGVESNMLSRPMRRQFAKMKEIEEQMQGVMESIQLPSLTGEKIQDHLLIHYPEHAECLEQPPYWITALTERLWGEEEENGEWVTKGKGKKADNHLSRTFYDFWKNGKQALSAGPQVHDPEVIAFFESLGFSALPPVPISSRPISSLLGMTNVWQMSQDERKLLATEWEKRIRELAYNSHLDEYEGLRVTYKEACQVYNDMRDETRRSLLSQTDLIGCTTTGAAKLTSLLSNISPRVLMVEEAGQVLEAHVLTSLVSSVDHLICIGDPQQLRPNLATFALSMDSERGKQLFKFDRSMMERLADEGLPMSQINVQRRMRPEISHFIRTILYPELEDNAVVQKYPHVSGMQKDVLFFTHTNKESGSDDSVSKCNDFEVEMIRDLVLYFLRQGVYNEAGDIAVLCAYLGQLQKVRAALRNLKIAVSVDERDKDQLAQQGLEEEGEYEEVLVAKHVRLGTVDIFQGQEAKIVIVSLVRNSGTFETGSASIGFLKSSNRINVALSRAKHGLYVMGNAANLRRNETWSTILNEMEARDQIVHGIPVVCARHPDQVQTVTKAGELSRLAPGGGCLLPCGFRLACGHLCPSACHAAVDKHVNTKCMERCTRTPCPRRHPCTRRCSDDCGDCQFPMYGVKLPCGHVAERVPCHMMEKLVSVKCQKLVPKRLPHCEHMTTTQCSKDPATIECSNPCGGMLSCCSKTCKSTCSDCQRHTLRLGGDKAGVRDRIARTQHRPHPCDRPLYCQHTCGLDCSQDHHCNTKCKQACRQDCVHHKCPKPCSEPCAPCMEPCPWSCAHQSCPVACGSICSRLPCDEPCKNALSCGHSCPSVCGEPCEKQTCIVCLPPERRTDIVDFIIQRKLEEVDLSSNDTSERLITLTCGHIFTVETLDGHCDMHSYYEVDPMGRFISTKAPPISYQSPPTCPTCRGPITALRYGRVTKRATLDILEQNVASKMSSSLENLSPPMERLASLLETMQESAKTLRKGDEAPDSAELRVRDARGKSTEPLDPSLLGKDAMQSVHGLDTEEAKAWQNIVKDLVSLYRRAVHVANTRGAHVKAYEAALTTLYHLEIAAITSDPLRASDTPEQTAFEAVNKNIGQPPHKADTRFQIDAYLLSLELRFMLAQVASSRVQGIPVTTDTTHRQRWVSFIDFVLESCIEDARKALAMAQRSSASRQAARSAVYIIRSDFERFRSQIVEERSELARSGRLTSTCRQALAMKVKAKSSEMLNASSKYEGEYTRSRPSKTMQDLKDERAWFNENCGRKVERWREECTELEQLMLSDKFYQPLSLQEREDIVKAFGFSHRGHFYNCENGHTFVITECGGAMQEARCPECRAPIGGSGHQLHSSNTRAREFETIARGQGSRDGAWDWTRDA</sequence>
<dbReference type="STRING" id="1314783.A0A165M341"/>
<organism evidence="11 12">
    <name type="scientific">Daedalea quercina L-15889</name>
    <dbReference type="NCBI Taxonomy" id="1314783"/>
    <lineage>
        <taxon>Eukaryota</taxon>
        <taxon>Fungi</taxon>
        <taxon>Dikarya</taxon>
        <taxon>Basidiomycota</taxon>
        <taxon>Agaricomycotina</taxon>
        <taxon>Agaricomycetes</taxon>
        <taxon>Polyporales</taxon>
        <taxon>Fomitopsis</taxon>
    </lineage>
</organism>
<evidence type="ECO:0000256" key="7">
    <source>
        <dbReference type="PROSITE-ProRule" id="PRU00723"/>
    </source>
</evidence>
<accession>A0A165M341</accession>
<dbReference type="PANTHER" id="PTHR10887:SF445">
    <property type="entry name" value="NFX1-TYPE ZINC FINGER-CONTAINING PROTEIN 1"/>
    <property type="match status" value="1"/>
</dbReference>
<dbReference type="InterPro" id="IPR036855">
    <property type="entry name" value="Znf_CCCH_sf"/>
</dbReference>
<dbReference type="InterPro" id="IPR041677">
    <property type="entry name" value="DNA2/NAM7_AAA_11"/>
</dbReference>
<feature type="domain" description="C3H1-type" evidence="9">
    <location>
        <begin position="61"/>
        <end position="89"/>
    </location>
</feature>
<feature type="compositionally biased region" description="Low complexity" evidence="8">
    <location>
        <begin position="36"/>
        <end position="48"/>
    </location>
</feature>
<keyword evidence="5 7" id="KW-0862">Zinc</keyword>
<dbReference type="Pfam" id="PF13087">
    <property type="entry name" value="AAA_12"/>
    <property type="match status" value="1"/>
</dbReference>
<dbReference type="GO" id="GO:0005737">
    <property type="term" value="C:cytoplasm"/>
    <property type="evidence" value="ECO:0007669"/>
    <property type="project" value="UniProtKB-SubCell"/>
</dbReference>
<evidence type="ECO:0000259" key="10">
    <source>
        <dbReference type="PROSITE" id="PS51981"/>
    </source>
</evidence>
<dbReference type="GO" id="GO:0008270">
    <property type="term" value="F:zinc ion binding"/>
    <property type="evidence" value="ECO:0007669"/>
    <property type="project" value="UniProtKB-KW"/>
</dbReference>
<evidence type="ECO:0008006" key="13">
    <source>
        <dbReference type="Google" id="ProtNLM"/>
    </source>
</evidence>
<dbReference type="SMART" id="SM00356">
    <property type="entry name" value="ZnF_C3H1"/>
    <property type="match status" value="2"/>
</dbReference>
<evidence type="ECO:0000256" key="1">
    <source>
        <dbReference type="ARBA" id="ARBA00004496"/>
    </source>
</evidence>
<dbReference type="GO" id="GO:0004386">
    <property type="term" value="F:helicase activity"/>
    <property type="evidence" value="ECO:0007669"/>
    <property type="project" value="InterPro"/>
</dbReference>
<keyword evidence="12" id="KW-1185">Reference proteome</keyword>
<evidence type="ECO:0000256" key="8">
    <source>
        <dbReference type="SAM" id="MobiDB-lite"/>
    </source>
</evidence>
<keyword evidence="4 7" id="KW-0863">Zinc-finger</keyword>
<feature type="domain" description="C3H1-type" evidence="9">
    <location>
        <begin position="3"/>
        <end position="31"/>
    </location>
</feature>
<dbReference type="Proteomes" id="UP000076727">
    <property type="component" value="Unassembled WGS sequence"/>
</dbReference>
<feature type="region of interest" description="Disordered" evidence="8">
    <location>
        <begin position="29"/>
        <end position="60"/>
    </location>
</feature>
<feature type="zinc finger region" description="C3H1-type" evidence="7">
    <location>
        <begin position="61"/>
        <end position="89"/>
    </location>
</feature>
<dbReference type="CDD" id="cd18808">
    <property type="entry name" value="SF1_C_Upf1"/>
    <property type="match status" value="1"/>
</dbReference>
<keyword evidence="6" id="KW-0391">Immunity</keyword>
<dbReference type="Pfam" id="PF13086">
    <property type="entry name" value="AAA_11"/>
    <property type="match status" value="1"/>
</dbReference>
<dbReference type="PROSITE" id="PS51981">
    <property type="entry name" value="ZF_RZ"/>
    <property type="match status" value="1"/>
</dbReference>
<dbReference type="InterPro" id="IPR000571">
    <property type="entry name" value="Znf_CCCH"/>
</dbReference>
<dbReference type="InterPro" id="IPR046439">
    <property type="entry name" value="ZF_RZ_dom"/>
</dbReference>
<name>A0A165M341_9APHY</name>
<gene>
    <name evidence="11" type="ORF">DAEQUDRAFT_539533</name>
</gene>
<feature type="zinc finger region" description="C3H1-type" evidence="7">
    <location>
        <begin position="3"/>
        <end position="31"/>
    </location>
</feature>
<keyword evidence="3 7" id="KW-0479">Metal-binding</keyword>
<dbReference type="InterPro" id="IPR041679">
    <property type="entry name" value="DNA2/NAM7-like_C"/>
</dbReference>
<dbReference type="Gene3D" id="3.40.50.300">
    <property type="entry name" value="P-loop containing nucleotide triphosphate hydrolases"/>
    <property type="match status" value="3"/>
</dbReference>
<dbReference type="SUPFAM" id="SSF52540">
    <property type="entry name" value="P-loop containing nucleoside triphosphate hydrolases"/>
    <property type="match status" value="1"/>
</dbReference>
<evidence type="ECO:0000256" key="6">
    <source>
        <dbReference type="ARBA" id="ARBA00022859"/>
    </source>
</evidence>
<dbReference type="InterPro" id="IPR027417">
    <property type="entry name" value="P-loop_NTPase"/>
</dbReference>
<proteinExistence type="predicted"/>
<protein>
    <recommendedName>
        <fullName evidence="13">P-loop containing nucleoside triphosphate hydrolase protein</fullName>
    </recommendedName>
</protein>
<dbReference type="Pfam" id="PF18044">
    <property type="entry name" value="zf-CCCH_4"/>
    <property type="match status" value="1"/>
</dbReference>
<evidence type="ECO:0000313" key="12">
    <source>
        <dbReference type="Proteomes" id="UP000076727"/>
    </source>
</evidence>
<keyword evidence="2" id="KW-0963">Cytoplasm</keyword>
<evidence type="ECO:0000256" key="2">
    <source>
        <dbReference type="ARBA" id="ARBA00022490"/>
    </source>
</evidence>
<evidence type="ECO:0000256" key="3">
    <source>
        <dbReference type="ARBA" id="ARBA00022723"/>
    </source>
</evidence>
<dbReference type="PROSITE" id="PS50103">
    <property type="entry name" value="ZF_C3H1"/>
    <property type="match status" value="2"/>
</dbReference>
<evidence type="ECO:0000259" key="9">
    <source>
        <dbReference type="PROSITE" id="PS50103"/>
    </source>
</evidence>
<dbReference type="InterPro" id="IPR047187">
    <property type="entry name" value="SF1_C_Upf1"/>
</dbReference>
<evidence type="ECO:0000256" key="5">
    <source>
        <dbReference type="ARBA" id="ARBA00022833"/>
    </source>
</evidence>
<dbReference type="SUPFAM" id="SSF90229">
    <property type="entry name" value="CCCH zinc finger"/>
    <property type="match status" value="1"/>
</dbReference>
<dbReference type="GO" id="GO:0031048">
    <property type="term" value="P:regulatory ncRNA-mediated heterochromatin formation"/>
    <property type="evidence" value="ECO:0007669"/>
    <property type="project" value="TreeGrafter"/>
</dbReference>
<dbReference type="EMBL" id="KV429110">
    <property type="protein sequence ID" value="KZT65176.1"/>
    <property type="molecule type" value="Genomic_DNA"/>
</dbReference>
<comment type="subcellular location">
    <subcellularLocation>
        <location evidence="1">Cytoplasm</location>
    </subcellularLocation>
</comment>
<dbReference type="CDD" id="cd06008">
    <property type="entry name" value="NF-X1-zinc-finger"/>
    <property type="match status" value="1"/>
</dbReference>
<dbReference type="InterPro" id="IPR045055">
    <property type="entry name" value="DNA2/NAM7-like"/>
</dbReference>
<dbReference type="Gene3D" id="4.10.1000.10">
    <property type="entry name" value="Zinc finger, CCCH-type"/>
    <property type="match status" value="1"/>
</dbReference>
<dbReference type="OrthoDB" id="2423195at2759"/>
<dbReference type="GO" id="GO:0002376">
    <property type="term" value="P:immune system process"/>
    <property type="evidence" value="ECO:0007669"/>
    <property type="project" value="UniProtKB-KW"/>
</dbReference>
<dbReference type="PANTHER" id="PTHR10887">
    <property type="entry name" value="DNA2/NAM7 HELICASE FAMILY"/>
    <property type="match status" value="1"/>
</dbReference>